<evidence type="ECO:0000313" key="6">
    <source>
        <dbReference type="Proteomes" id="UP000290649"/>
    </source>
</evidence>
<dbReference type="RefSeq" id="WP_129078381.1">
    <property type="nucleotide sequence ID" value="NZ_QOUX01000037.1"/>
</dbReference>
<dbReference type="InterPro" id="IPR051312">
    <property type="entry name" value="Diverse_Substr_Oxidored"/>
</dbReference>
<keyword evidence="6" id="KW-1185">Reference proteome</keyword>
<reference evidence="5 6" key="1">
    <citation type="journal article" date="2019" name="Int. J. Syst. Evol. Microbiol.">
        <title>Anaerobacillus alkaliphilus sp. nov., a novel alkaliphilic and moderately halophilic bacterium.</title>
        <authorList>
            <person name="Borsodi A.K."/>
            <person name="Aszalos J.M."/>
            <person name="Bihari P."/>
            <person name="Nagy I."/>
            <person name="Schumann P."/>
            <person name="Sproer C."/>
            <person name="Kovacs A.L."/>
            <person name="Boka K."/>
            <person name="Dobosy P."/>
            <person name="Ovari M."/>
            <person name="Szili-Kovacs T."/>
            <person name="Toth E."/>
        </authorList>
    </citation>
    <scope>NUCLEOTIDE SEQUENCE [LARGE SCALE GENOMIC DNA]</scope>
    <source>
        <strain evidence="5 6">B16-10</strain>
    </source>
</reference>
<dbReference type="GO" id="GO:0016491">
    <property type="term" value="F:oxidoreductase activity"/>
    <property type="evidence" value="ECO:0007669"/>
    <property type="project" value="UniProtKB-KW"/>
</dbReference>
<dbReference type="Gene3D" id="3.30.390.50">
    <property type="entry name" value="CO dehydrogenase flavoprotein, C-terminal domain"/>
    <property type="match status" value="1"/>
</dbReference>
<keyword evidence="2" id="KW-0274">FAD</keyword>
<dbReference type="InterPro" id="IPR036318">
    <property type="entry name" value="FAD-bd_PCMH-like_sf"/>
</dbReference>
<evidence type="ECO:0000256" key="3">
    <source>
        <dbReference type="ARBA" id="ARBA00023002"/>
    </source>
</evidence>
<organism evidence="5 6">
    <name type="scientific">Anaerobacillus alkaliphilus</name>
    <dbReference type="NCBI Taxonomy" id="1548597"/>
    <lineage>
        <taxon>Bacteria</taxon>
        <taxon>Bacillati</taxon>
        <taxon>Bacillota</taxon>
        <taxon>Bacilli</taxon>
        <taxon>Bacillales</taxon>
        <taxon>Bacillaceae</taxon>
        <taxon>Anaerobacillus</taxon>
    </lineage>
</organism>
<dbReference type="Gene3D" id="3.30.43.10">
    <property type="entry name" value="Uridine Diphospho-n-acetylenolpyruvylglucosamine Reductase, domain 2"/>
    <property type="match status" value="1"/>
</dbReference>
<gene>
    <name evidence="5" type="ORF">DS745_11565</name>
</gene>
<keyword evidence="1" id="KW-0285">Flavoprotein</keyword>
<evidence type="ECO:0000313" key="5">
    <source>
        <dbReference type="EMBL" id="RXJ00689.1"/>
    </source>
</evidence>
<dbReference type="Pfam" id="PF00941">
    <property type="entry name" value="FAD_binding_5"/>
    <property type="match status" value="1"/>
</dbReference>
<evidence type="ECO:0000256" key="1">
    <source>
        <dbReference type="ARBA" id="ARBA00022630"/>
    </source>
</evidence>
<dbReference type="Pfam" id="PF03450">
    <property type="entry name" value="CO_deh_flav_C"/>
    <property type="match status" value="1"/>
</dbReference>
<dbReference type="InterPro" id="IPR016167">
    <property type="entry name" value="FAD-bd_PCMH_sub1"/>
</dbReference>
<dbReference type="EMBL" id="QOUX01000037">
    <property type="protein sequence ID" value="RXJ00689.1"/>
    <property type="molecule type" value="Genomic_DNA"/>
</dbReference>
<keyword evidence="3" id="KW-0560">Oxidoreductase</keyword>
<name>A0A4Q0VSB5_9BACI</name>
<dbReference type="SUPFAM" id="SSF55447">
    <property type="entry name" value="CO dehydrogenase flavoprotein C-terminal domain-like"/>
    <property type="match status" value="1"/>
</dbReference>
<dbReference type="PANTHER" id="PTHR42659:SF2">
    <property type="entry name" value="XANTHINE DEHYDROGENASE SUBUNIT C-RELATED"/>
    <property type="match status" value="1"/>
</dbReference>
<feature type="domain" description="FAD-binding PCMH-type" evidence="4">
    <location>
        <begin position="1"/>
        <end position="174"/>
    </location>
</feature>
<dbReference type="InterPro" id="IPR002346">
    <property type="entry name" value="Mopterin_DH_FAD-bd"/>
</dbReference>
<dbReference type="InterPro" id="IPR036683">
    <property type="entry name" value="CO_DH_flav_C_dom_sf"/>
</dbReference>
<dbReference type="PROSITE" id="PS51387">
    <property type="entry name" value="FAD_PCMH"/>
    <property type="match status" value="1"/>
</dbReference>
<dbReference type="SMART" id="SM01092">
    <property type="entry name" value="CO_deh_flav_C"/>
    <property type="match status" value="1"/>
</dbReference>
<dbReference type="AlphaFoldDB" id="A0A4Q0VSB5"/>
<comment type="caution">
    <text evidence="5">The sequence shown here is derived from an EMBL/GenBank/DDBJ whole genome shotgun (WGS) entry which is preliminary data.</text>
</comment>
<dbReference type="Proteomes" id="UP000290649">
    <property type="component" value="Unassembled WGS sequence"/>
</dbReference>
<proteinExistence type="predicted"/>
<dbReference type="InterPro" id="IPR016166">
    <property type="entry name" value="FAD-bd_PCMH"/>
</dbReference>
<dbReference type="OrthoDB" id="9774454at2"/>
<dbReference type="SUPFAM" id="SSF56176">
    <property type="entry name" value="FAD-binding/transporter-associated domain-like"/>
    <property type="match status" value="1"/>
</dbReference>
<dbReference type="GO" id="GO:0071949">
    <property type="term" value="F:FAD binding"/>
    <property type="evidence" value="ECO:0007669"/>
    <property type="project" value="InterPro"/>
</dbReference>
<dbReference type="InterPro" id="IPR016169">
    <property type="entry name" value="FAD-bd_PCMH_sub2"/>
</dbReference>
<protein>
    <submittedName>
        <fullName evidence="5">Xanthine dehydrogenase</fullName>
    </submittedName>
</protein>
<evidence type="ECO:0000259" key="4">
    <source>
        <dbReference type="PROSITE" id="PS51387"/>
    </source>
</evidence>
<sequence length="277" mass="31107">MIPFDFEFYRPTSMREAVDLFQQLDLEGKQPMYFSGGTEIITLGRVNQIYTNAVIDIKGIPECQVRHFDNNFLYLGAGSVLADIEQENPFPLLTDVSKEVADHTTRRKVTIGGNICGNIPYREAVLPFLLTESEVIICGSSGLRCCQIQEAFDGKLHLNRGEFLVQLVTERKYLSTPYVSIKRRKQWDTGYPVVTVAAIRVGQEIRVAFSGLSPFPFRSKELEIALNDNSIAAEQRVETAITTLTEPIVSDTEASAEYKLFVMKNVLLDVITALEVK</sequence>
<dbReference type="PANTHER" id="PTHR42659">
    <property type="entry name" value="XANTHINE DEHYDROGENASE SUBUNIT C-RELATED"/>
    <property type="match status" value="1"/>
</dbReference>
<dbReference type="Gene3D" id="3.30.465.10">
    <property type="match status" value="1"/>
</dbReference>
<evidence type="ECO:0000256" key="2">
    <source>
        <dbReference type="ARBA" id="ARBA00022827"/>
    </source>
</evidence>
<accession>A0A4Q0VSB5</accession>
<dbReference type="InterPro" id="IPR005107">
    <property type="entry name" value="CO_DH_flav_C"/>
</dbReference>